<dbReference type="EMBL" id="JACHHK010000004">
    <property type="protein sequence ID" value="MBB5183187.1"/>
    <property type="molecule type" value="Genomic_DNA"/>
</dbReference>
<evidence type="ECO:0000313" key="3">
    <source>
        <dbReference type="Proteomes" id="UP000539953"/>
    </source>
</evidence>
<dbReference type="AlphaFoldDB" id="A0A7W8FXP6"/>
<dbReference type="RefSeq" id="WP_183328485.1">
    <property type="nucleotide sequence ID" value="NZ_JACHHK010000004.1"/>
</dbReference>
<evidence type="ECO:0000313" key="2">
    <source>
        <dbReference type="EMBL" id="MBB5183187.1"/>
    </source>
</evidence>
<keyword evidence="1" id="KW-1133">Transmembrane helix</keyword>
<keyword evidence="1" id="KW-0812">Transmembrane</keyword>
<feature type="transmembrane region" description="Helical" evidence="1">
    <location>
        <begin position="12"/>
        <end position="31"/>
    </location>
</feature>
<name>A0A7W8FXP6_9FIRM</name>
<evidence type="ECO:0000256" key="1">
    <source>
        <dbReference type="SAM" id="Phobius"/>
    </source>
</evidence>
<proteinExistence type="predicted"/>
<accession>A0A7W8FXP6</accession>
<gene>
    <name evidence="2" type="ORF">HNQ47_001208</name>
</gene>
<dbReference type="Proteomes" id="UP000539953">
    <property type="component" value="Unassembled WGS sequence"/>
</dbReference>
<keyword evidence="3" id="KW-1185">Reference proteome</keyword>
<keyword evidence="1" id="KW-0472">Membrane</keyword>
<organism evidence="2 3">
    <name type="scientific">Catenisphaera adipataccumulans</name>
    <dbReference type="NCBI Taxonomy" id="700500"/>
    <lineage>
        <taxon>Bacteria</taxon>
        <taxon>Bacillati</taxon>
        <taxon>Bacillota</taxon>
        <taxon>Erysipelotrichia</taxon>
        <taxon>Erysipelotrichales</taxon>
        <taxon>Erysipelotrichaceae</taxon>
        <taxon>Catenisphaera</taxon>
    </lineage>
</organism>
<comment type="caution">
    <text evidence="2">The sequence shown here is derived from an EMBL/GenBank/DDBJ whole genome shotgun (WGS) entry which is preliminary data.</text>
</comment>
<sequence>MEEVLEGIRELFLCLLPVAGVVALVYLAFFLKKLIETLKEFDKTLAVVDTQIKKLDAPLATVEDLSHTVDDVHHAAREATIAAVKSAGEGLDQLKAWVNEKKEDQKLAKDAEAVKSWVDEKTTVVKEKQDEIKDAVHQKRVREFPVYHDGQIEEDR</sequence>
<protein>
    <submittedName>
        <fullName evidence="2">Uncharacterized protein YoxC</fullName>
    </submittedName>
</protein>
<reference evidence="2 3" key="1">
    <citation type="submission" date="2020-08" db="EMBL/GenBank/DDBJ databases">
        <title>Genomic Encyclopedia of Type Strains, Phase IV (KMG-IV): sequencing the most valuable type-strain genomes for metagenomic binning, comparative biology and taxonomic classification.</title>
        <authorList>
            <person name="Goeker M."/>
        </authorList>
    </citation>
    <scope>NUCLEOTIDE SEQUENCE [LARGE SCALE GENOMIC DNA]</scope>
    <source>
        <strain evidence="2 3">DSM 25799</strain>
    </source>
</reference>